<dbReference type="RefSeq" id="WP_380843301.1">
    <property type="nucleotide sequence ID" value="NZ_JBHSFP010000016.1"/>
</dbReference>
<evidence type="ECO:0000313" key="1">
    <source>
        <dbReference type="EMBL" id="MFC4533647.1"/>
    </source>
</evidence>
<comment type="caution">
    <text evidence="1">The sequence shown here is derived from an EMBL/GenBank/DDBJ whole genome shotgun (WGS) entry which is preliminary data.</text>
</comment>
<proteinExistence type="predicted"/>
<organism evidence="1 2">
    <name type="scientific">Sphaerisporangium dianthi</name>
    <dbReference type="NCBI Taxonomy" id="1436120"/>
    <lineage>
        <taxon>Bacteria</taxon>
        <taxon>Bacillati</taxon>
        <taxon>Actinomycetota</taxon>
        <taxon>Actinomycetes</taxon>
        <taxon>Streptosporangiales</taxon>
        <taxon>Streptosporangiaceae</taxon>
        <taxon>Sphaerisporangium</taxon>
    </lineage>
</organism>
<evidence type="ECO:0008006" key="3">
    <source>
        <dbReference type="Google" id="ProtNLM"/>
    </source>
</evidence>
<keyword evidence="2" id="KW-1185">Reference proteome</keyword>
<reference evidence="2" key="1">
    <citation type="journal article" date="2019" name="Int. J. Syst. Evol. Microbiol.">
        <title>The Global Catalogue of Microorganisms (GCM) 10K type strain sequencing project: providing services to taxonomists for standard genome sequencing and annotation.</title>
        <authorList>
            <consortium name="The Broad Institute Genomics Platform"/>
            <consortium name="The Broad Institute Genome Sequencing Center for Infectious Disease"/>
            <person name="Wu L."/>
            <person name="Ma J."/>
        </authorList>
    </citation>
    <scope>NUCLEOTIDE SEQUENCE [LARGE SCALE GENOMIC DNA]</scope>
    <source>
        <strain evidence="2">CGMCC 4.7132</strain>
    </source>
</reference>
<sequence>MPGSALWPDRRLLARLSEPAPSSSTSGMVAVPLARPFMASRASRRRVVTGAAFAMALAACADASLSFGDAAQFINQATGIDPWMIAVAVSVLTGIAFDKLYPQDRLE</sequence>
<dbReference type="Proteomes" id="UP001596004">
    <property type="component" value="Unassembled WGS sequence"/>
</dbReference>
<accession>A0ABV9CLB0</accession>
<dbReference type="EMBL" id="JBHSFP010000016">
    <property type="protein sequence ID" value="MFC4533647.1"/>
    <property type="molecule type" value="Genomic_DNA"/>
</dbReference>
<protein>
    <recommendedName>
        <fullName evidence="3">MFS transporter</fullName>
    </recommendedName>
</protein>
<name>A0ABV9CLB0_9ACTN</name>
<gene>
    <name evidence="1" type="ORF">ACFO60_23015</name>
</gene>
<evidence type="ECO:0000313" key="2">
    <source>
        <dbReference type="Proteomes" id="UP001596004"/>
    </source>
</evidence>